<name>A0A517Y7T8_9BACT</name>
<dbReference type="InterPro" id="IPR012905">
    <property type="entry name" value="PA-IL"/>
</dbReference>
<accession>A0A517Y7T8</accession>
<feature type="chain" id="PRO_5022202362" evidence="1">
    <location>
        <begin position="32"/>
        <end position="391"/>
    </location>
</feature>
<dbReference type="EMBL" id="CP036274">
    <property type="protein sequence ID" value="QDU26314.1"/>
    <property type="molecule type" value="Genomic_DNA"/>
</dbReference>
<evidence type="ECO:0000313" key="2">
    <source>
        <dbReference type="EMBL" id="QDU26314.1"/>
    </source>
</evidence>
<dbReference type="RefSeq" id="WP_202921624.1">
    <property type="nucleotide sequence ID" value="NZ_CP036274.1"/>
</dbReference>
<keyword evidence="1" id="KW-0732">Signal</keyword>
<dbReference type="Gene3D" id="2.60.120.430">
    <property type="entry name" value="Galactose-binding lectin"/>
    <property type="match status" value="1"/>
</dbReference>
<feature type="signal peptide" evidence="1">
    <location>
        <begin position="1"/>
        <end position="31"/>
    </location>
</feature>
<proteinExistence type="predicted"/>
<protein>
    <submittedName>
        <fullName evidence="2">PA-IL-like protein</fullName>
    </submittedName>
</protein>
<gene>
    <name evidence="2" type="ORF">ETAA8_13920</name>
</gene>
<organism evidence="2 3">
    <name type="scientific">Anatilimnocola aggregata</name>
    <dbReference type="NCBI Taxonomy" id="2528021"/>
    <lineage>
        <taxon>Bacteria</taxon>
        <taxon>Pseudomonadati</taxon>
        <taxon>Planctomycetota</taxon>
        <taxon>Planctomycetia</taxon>
        <taxon>Pirellulales</taxon>
        <taxon>Pirellulaceae</taxon>
        <taxon>Anatilimnocola</taxon>
    </lineage>
</organism>
<dbReference type="AlphaFoldDB" id="A0A517Y7T8"/>
<dbReference type="Pfam" id="PF07828">
    <property type="entry name" value="PA-IL"/>
    <property type="match status" value="1"/>
</dbReference>
<dbReference type="KEGG" id="aagg:ETAA8_13920"/>
<dbReference type="Proteomes" id="UP000315017">
    <property type="component" value="Chromosome"/>
</dbReference>
<evidence type="ECO:0000313" key="3">
    <source>
        <dbReference type="Proteomes" id="UP000315017"/>
    </source>
</evidence>
<keyword evidence="3" id="KW-1185">Reference proteome</keyword>
<sequence precursor="true">MSKYRSVFCAFFWTSAVAGLTLGLSPGSVRAEEEEVPKAEVQILERIKAAIPGVIEDKPADDKKPKAKDEPTVDVPRTAAVTYGPRYLKLHLFDGSVITGDLSIAEINVDTPFGKLVVPVERIRSFSPGLDSFPELSAKIVDTIKKLGSDDYKTREQAHKDLAAMGVKVQKELEKFVSDENAEIKRHVGEILKEFEEAAEEQGDDEESPVEQAWIRQDTVVTSDFTVVGKVSPAEFKINSKYGELNVKLADVRRAEREAGAKESFRKSVTVQGENLAQRSFKSTGIRVQAGDRITIKAEGSIVMSPWGSNASSGPDGAPNYGWYIPNQIAGGALVARIGEKGTIYKVGKQHSVVAKTSGVLQLAIGMQGDYAGDGYQFPGEYRVKLKIDPK</sequence>
<reference evidence="2 3" key="1">
    <citation type="submission" date="2019-02" db="EMBL/GenBank/DDBJ databases">
        <title>Deep-cultivation of Planctomycetes and their phenomic and genomic characterization uncovers novel biology.</title>
        <authorList>
            <person name="Wiegand S."/>
            <person name="Jogler M."/>
            <person name="Boedeker C."/>
            <person name="Pinto D."/>
            <person name="Vollmers J."/>
            <person name="Rivas-Marin E."/>
            <person name="Kohn T."/>
            <person name="Peeters S.H."/>
            <person name="Heuer A."/>
            <person name="Rast P."/>
            <person name="Oberbeckmann S."/>
            <person name="Bunk B."/>
            <person name="Jeske O."/>
            <person name="Meyerdierks A."/>
            <person name="Storesund J.E."/>
            <person name="Kallscheuer N."/>
            <person name="Luecker S."/>
            <person name="Lage O.M."/>
            <person name="Pohl T."/>
            <person name="Merkel B.J."/>
            <person name="Hornburger P."/>
            <person name="Mueller R.-W."/>
            <person name="Bruemmer F."/>
            <person name="Labrenz M."/>
            <person name="Spormann A.M."/>
            <person name="Op den Camp H."/>
            <person name="Overmann J."/>
            <person name="Amann R."/>
            <person name="Jetten M.S.M."/>
            <person name="Mascher T."/>
            <person name="Medema M.H."/>
            <person name="Devos D.P."/>
            <person name="Kaster A.-K."/>
            <person name="Ovreas L."/>
            <person name="Rohde M."/>
            <person name="Galperin M.Y."/>
            <person name="Jogler C."/>
        </authorList>
    </citation>
    <scope>NUCLEOTIDE SEQUENCE [LARGE SCALE GENOMIC DNA]</scope>
    <source>
        <strain evidence="2 3">ETA_A8</strain>
    </source>
</reference>
<evidence type="ECO:0000256" key="1">
    <source>
        <dbReference type="SAM" id="SignalP"/>
    </source>
</evidence>